<keyword evidence="3" id="KW-1185">Reference proteome</keyword>
<keyword evidence="1" id="KW-1133">Transmembrane helix</keyword>
<dbReference type="Proteomes" id="UP001642540">
    <property type="component" value="Unassembled WGS sequence"/>
</dbReference>
<evidence type="ECO:0000313" key="3">
    <source>
        <dbReference type="Proteomes" id="UP001642540"/>
    </source>
</evidence>
<accession>A0ABP1Q9H6</accession>
<name>A0ABP1Q9H6_9HEXA</name>
<dbReference type="PANTHER" id="PTHR36694:SF11">
    <property type="entry name" value="LP21121P-RELATED"/>
    <property type="match status" value="1"/>
</dbReference>
<reference evidence="2 3" key="1">
    <citation type="submission" date="2024-08" db="EMBL/GenBank/DDBJ databases">
        <authorList>
            <person name="Cucini C."/>
            <person name="Frati F."/>
        </authorList>
    </citation>
    <scope>NUCLEOTIDE SEQUENCE [LARGE SCALE GENOMIC DNA]</scope>
</reference>
<evidence type="ECO:0008006" key="4">
    <source>
        <dbReference type="Google" id="ProtNLM"/>
    </source>
</evidence>
<feature type="transmembrane region" description="Helical" evidence="1">
    <location>
        <begin position="149"/>
        <end position="172"/>
    </location>
</feature>
<protein>
    <recommendedName>
        <fullName evidence="4">Transmembrane protein</fullName>
    </recommendedName>
</protein>
<organism evidence="2 3">
    <name type="scientific">Orchesella dallaii</name>
    <dbReference type="NCBI Taxonomy" id="48710"/>
    <lineage>
        <taxon>Eukaryota</taxon>
        <taxon>Metazoa</taxon>
        <taxon>Ecdysozoa</taxon>
        <taxon>Arthropoda</taxon>
        <taxon>Hexapoda</taxon>
        <taxon>Collembola</taxon>
        <taxon>Entomobryomorpha</taxon>
        <taxon>Entomobryoidea</taxon>
        <taxon>Orchesellidae</taxon>
        <taxon>Orchesellinae</taxon>
        <taxon>Orchesella</taxon>
    </lineage>
</organism>
<evidence type="ECO:0000256" key="1">
    <source>
        <dbReference type="SAM" id="Phobius"/>
    </source>
</evidence>
<gene>
    <name evidence="2" type="ORF">ODALV1_LOCUS8858</name>
</gene>
<keyword evidence="1" id="KW-0812">Transmembrane</keyword>
<evidence type="ECO:0000313" key="2">
    <source>
        <dbReference type="EMBL" id="CAL8094689.1"/>
    </source>
</evidence>
<feature type="transmembrane region" description="Helical" evidence="1">
    <location>
        <begin position="124"/>
        <end position="143"/>
    </location>
</feature>
<sequence>MGQPKYHPTCHVVSLTLATKIVAFLDMILGLFGLVWFVLMLSRFGIISLDPFENADAGVGNQTSQLANIRNTDQHIALKQVFATNHKVINLTLVAFYTAVNLVFFIILLVGVHKRSPGICLVWFYIRCAIFVFKAIILVMYLIGGRPLYSQVPFLLSMVVHLYGLWVVNCYVEELRGEIFEERIQETRAKNEQYVIENSNAEDAPNGIEQIQRKRLQEGLDNPLFHKDENNEN</sequence>
<dbReference type="PANTHER" id="PTHR36694">
    <property type="entry name" value="PASIFLORA 1, ISOFORM A-RELATED"/>
    <property type="match status" value="1"/>
</dbReference>
<comment type="caution">
    <text evidence="2">The sequence shown here is derived from an EMBL/GenBank/DDBJ whole genome shotgun (WGS) entry which is preliminary data.</text>
</comment>
<feature type="transmembrane region" description="Helical" evidence="1">
    <location>
        <begin position="21"/>
        <end position="41"/>
    </location>
</feature>
<feature type="transmembrane region" description="Helical" evidence="1">
    <location>
        <begin position="88"/>
        <end position="112"/>
    </location>
</feature>
<keyword evidence="1" id="KW-0472">Membrane</keyword>
<dbReference type="EMBL" id="CAXLJM020000027">
    <property type="protein sequence ID" value="CAL8094689.1"/>
    <property type="molecule type" value="Genomic_DNA"/>
</dbReference>
<proteinExistence type="predicted"/>